<dbReference type="SUPFAM" id="SSF47413">
    <property type="entry name" value="lambda repressor-like DNA-binding domains"/>
    <property type="match status" value="1"/>
</dbReference>
<sequence length="89" mass="9973">MLRYRKKIGVFITEKGKQHGLTQQWLAGRLSISFQAASKWENGPASPNIEQSAELAAVPRATADELLAGRDFPFWEKESTAVFSPPREK</sequence>
<dbReference type="CDD" id="cd00093">
    <property type="entry name" value="HTH_XRE"/>
    <property type="match status" value="1"/>
</dbReference>
<dbReference type="SMART" id="SM00530">
    <property type="entry name" value="HTH_XRE"/>
    <property type="match status" value="1"/>
</dbReference>
<feature type="domain" description="HTH cro/C1-type" evidence="1">
    <location>
        <begin position="17"/>
        <end position="66"/>
    </location>
</feature>
<organism evidence="2 3">
    <name type="scientific">Candidatus Eisenbergiella pullistercoris</name>
    <dbReference type="NCBI Taxonomy" id="2838555"/>
    <lineage>
        <taxon>Bacteria</taxon>
        <taxon>Bacillati</taxon>
        <taxon>Bacillota</taxon>
        <taxon>Clostridia</taxon>
        <taxon>Lachnospirales</taxon>
        <taxon>Lachnospiraceae</taxon>
        <taxon>Eisenbergiella</taxon>
    </lineage>
</organism>
<comment type="caution">
    <text evidence="2">The sequence shown here is derived from an EMBL/GenBank/DDBJ whole genome shotgun (WGS) entry which is preliminary data.</text>
</comment>
<reference evidence="2" key="1">
    <citation type="journal article" date="2021" name="PeerJ">
        <title>Extensive microbial diversity within the chicken gut microbiome revealed by metagenomics and culture.</title>
        <authorList>
            <person name="Gilroy R."/>
            <person name="Ravi A."/>
            <person name="Getino M."/>
            <person name="Pursley I."/>
            <person name="Horton D.L."/>
            <person name="Alikhan N.F."/>
            <person name="Baker D."/>
            <person name="Gharbi K."/>
            <person name="Hall N."/>
            <person name="Watson M."/>
            <person name="Adriaenssens E.M."/>
            <person name="Foster-Nyarko E."/>
            <person name="Jarju S."/>
            <person name="Secka A."/>
            <person name="Antonio M."/>
            <person name="Oren A."/>
            <person name="Chaudhuri R.R."/>
            <person name="La Ragione R."/>
            <person name="Hildebrand F."/>
            <person name="Pallen M.J."/>
        </authorList>
    </citation>
    <scope>NUCLEOTIDE SEQUENCE</scope>
    <source>
        <strain evidence="2">ChiSxjej3B15-24422</strain>
    </source>
</reference>
<accession>A0A9D1YSG7</accession>
<dbReference type="InterPro" id="IPR010982">
    <property type="entry name" value="Lambda_DNA-bd_dom_sf"/>
</dbReference>
<dbReference type="InterPro" id="IPR001387">
    <property type="entry name" value="Cro/C1-type_HTH"/>
</dbReference>
<dbReference type="Gene3D" id="1.10.260.40">
    <property type="entry name" value="lambda repressor-like DNA-binding domains"/>
    <property type="match status" value="1"/>
</dbReference>
<dbReference type="AlphaFoldDB" id="A0A9D1YSG7"/>
<dbReference type="Proteomes" id="UP000824007">
    <property type="component" value="Unassembled WGS sequence"/>
</dbReference>
<name>A0A9D1YSG7_9FIRM</name>
<dbReference type="EMBL" id="DXDD01000178">
    <property type="protein sequence ID" value="HIY61872.1"/>
    <property type="molecule type" value="Genomic_DNA"/>
</dbReference>
<dbReference type="GO" id="GO:0003677">
    <property type="term" value="F:DNA binding"/>
    <property type="evidence" value="ECO:0007669"/>
    <property type="project" value="InterPro"/>
</dbReference>
<reference evidence="2" key="2">
    <citation type="submission" date="2021-04" db="EMBL/GenBank/DDBJ databases">
        <authorList>
            <person name="Gilroy R."/>
        </authorList>
    </citation>
    <scope>NUCLEOTIDE SEQUENCE</scope>
    <source>
        <strain evidence="2">ChiSxjej3B15-24422</strain>
    </source>
</reference>
<proteinExistence type="predicted"/>
<evidence type="ECO:0000313" key="2">
    <source>
        <dbReference type="EMBL" id="HIY61872.1"/>
    </source>
</evidence>
<protein>
    <submittedName>
        <fullName evidence="2">Helix-turn-helix transcriptional regulator</fullName>
    </submittedName>
</protein>
<dbReference type="PROSITE" id="PS50943">
    <property type="entry name" value="HTH_CROC1"/>
    <property type="match status" value="1"/>
</dbReference>
<evidence type="ECO:0000259" key="1">
    <source>
        <dbReference type="PROSITE" id="PS50943"/>
    </source>
</evidence>
<evidence type="ECO:0000313" key="3">
    <source>
        <dbReference type="Proteomes" id="UP000824007"/>
    </source>
</evidence>
<dbReference type="Pfam" id="PF01381">
    <property type="entry name" value="HTH_3"/>
    <property type="match status" value="1"/>
</dbReference>
<gene>
    <name evidence="2" type="ORF">H9831_14555</name>
</gene>